<reference evidence="2 3" key="1">
    <citation type="submission" date="2019-02" db="EMBL/GenBank/DDBJ databases">
        <title>Deep-cultivation of Planctomycetes and their phenomic and genomic characterization uncovers novel biology.</title>
        <authorList>
            <person name="Wiegand S."/>
            <person name="Jogler M."/>
            <person name="Boedeker C."/>
            <person name="Pinto D."/>
            <person name="Vollmers J."/>
            <person name="Rivas-Marin E."/>
            <person name="Kohn T."/>
            <person name="Peeters S.H."/>
            <person name="Heuer A."/>
            <person name="Rast P."/>
            <person name="Oberbeckmann S."/>
            <person name="Bunk B."/>
            <person name="Jeske O."/>
            <person name="Meyerdierks A."/>
            <person name="Storesund J.E."/>
            <person name="Kallscheuer N."/>
            <person name="Luecker S."/>
            <person name="Lage O.M."/>
            <person name="Pohl T."/>
            <person name="Merkel B.J."/>
            <person name="Hornburger P."/>
            <person name="Mueller R.-W."/>
            <person name="Bruemmer F."/>
            <person name="Labrenz M."/>
            <person name="Spormann A.M."/>
            <person name="Op den Camp H."/>
            <person name="Overmann J."/>
            <person name="Amann R."/>
            <person name="Jetten M.S.M."/>
            <person name="Mascher T."/>
            <person name="Medema M.H."/>
            <person name="Devos D.P."/>
            <person name="Kaster A.-K."/>
            <person name="Ovreas L."/>
            <person name="Rohde M."/>
            <person name="Galperin M.Y."/>
            <person name="Jogler C."/>
        </authorList>
    </citation>
    <scope>NUCLEOTIDE SEQUENCE [LARGE SCALE GENOMIC DNA]</scope>
    <source>
        <strain evidence="2 3">K23_9</strain>
    </source>
</reference>
<keyword evidence="3" id="KW-1185">Reference proteome</keyword>
<evidence type="ECO:0000256" key="1">
    <source>
        <dbReference type="SAM" id="MobiDB-lite"/>
    </source>
</evidence>
<proteinExistence type="predicted"/>
<feature type="region of interest" description="Disordered" evidence="1">
    <location>
        <begin position="1"/>
        <end position="22"/>
    </location>
</feature>
<organism evidence="2 3">
    <name type="scientific">Stieleria marina</name>
    <dbReference type="NCBI Taxonomy" id="1930275"/>
    <lineage>
        <taxon>Bacteria</taxon>
        <taxon>Pseudomonadati</taxon>
        <taxon>Planctomycetota</taxon>
        <taxon>Planctomycetia</taxon>
        <taxon>Pirellulales</taxon>
        <taxon>Pirellulaceae</taxon>
        <taxon>Stieleria</taxon>
    </lineage>
</organism>
<dbReference type="EMBL" id="CP036526">
    <property type="protein sequence ID" value="QDT08180.1"/>
    <property type="molecule type" value="Genomic_DNA"/>
</dbReference>
<dbReference type="RefSeq" id="WP_145415768.1">
    <property type="nucleotide sequence ID" value="NZ_CP036526.1"/>
</dbReference>
<protein>
    <submittedName>
        <fullName evidence="2">Uncharacterized protein</fullName>
    </submittedName>
</protein>
<dbReference type="OrthoDB" id="278436at2"/>
<accession>A0A517NM20</accession>
<gene>
    <name evidence="2" type="ORF">K239x_01120</name>
</gene>
<evidence type="ECO:0000313" key="3">
    <source>
        <dbReference type="Proteomes" id="UP000319817"/>
    </source>
</evidence>
<evidence type="ECO:0000313" key="2">
    <source>
        <dbReference type="EMBL" id="QDT08180.1"/>
    </source>
</evidence>
<dbReference type="Proteomes" id="UP000319817">
    <property type="component" value="Chromosome"/>
</dbReference>
<name>A0A517NM20_9BACT</name>
<sequence>MAKVDQAAAQKSAPVAESDHTEKIKSQILEKAGRPPSLHHVEVCRHHNGNYRVNVWEKLKPTGDSAFSTEVHIGASYYLKVSDSGEIMACNPPLTQRRFTA</sequence>
<dbReference type="AlphaFoldDB" id="A0A517NM20"/>